<dbReference type="Pfam" id="PF11211">
    <property type="entry name" value="DUF2997"/>
    <property type="match status" value="1"/>
</dbReference>
<dbReference type="EMBL" id="LN483070">
    <property type="protein sequence ID" value="CEA07386.1"/>
    <property type="molecule type" value="Genomic_DNA"/>
</dbReference>
<evidence type="ECO:0000256" key="1">
    <source>
        <dbReference type="SAM" id="MobiDB-lite"/>
    </source>
</evidence>
<protein>
    <recommendedName>
        <fullName evidence="3">DUF2997 domain-containing protein</fullName>
    </recommendedName>
</protein>
<feature type="compositionally biased region" description="Basic and acidic residues" evidence="1">
    <location>
        <begin position="49"/>
        <end position="70"/>
    </location>
</feature>
<name>A0A078MR99_9MICC</name>
<gene>
    <name evidence="2" type="ORF">BN1051_00699</name>
</gene>
<dbReference type="AlphaFoldDB" id="A0A078MR99"/>
<proteinExistence type="predicted"/>
<feature type="region of interest" description="Disordered" evidence="1">
    <location>
        <begin position="43"/>
        <end position="70"/>
    </location>
</feature>
<reference evidence="2" key="1">
    <citation type="submission" date="2014-07" db="EMBL/GenBank/DDBJ databases">
        <authorList>
            <person name="Urmite Genomes Urmite Genomes"/>
        </authorList>
    </citation>
    <scope>NUCLEOTIDE SEQUENCE</scope>
    <source>
        <strain evidence="2">11W110_air</strain>
    </source>
</reference>
<accession>A0A078MR99</accession>
<organism evidence="2">
    <name type="scientific">Arthrobacter saudimassiliensis</name>
    <dbReference type="NCBI Taxonomy" id="1461584"/>
    <lineage>
        <taxon>Bacteria</taxon>
        <taxon>Bacillati</taxon>
        <taxon>Actinomycetota</taxon>
        <taxon>Actinomycetes</taxon>
        <taxon>Micrococcales</taxon>
        <taxon>Micrococcaceae</taxon>
        <taxon>Arthrobacter</taxon>
    </lineage>
</organism>
<dbReference type="PATRIC" id="fig|1461584.3.peg.689"/>
<evidence type="ECO:0000313" key="2">
    <source>
        <dbReference type="EMBL" id="CEA07386.1"/>
    </source>
</evidence>
<sequence length="70" mass="7884">MDRRQLIVSVRPDGTVGAETRNIYGDECLDFITVLEDLLDAETQSSSYTEDHARSRTETHTAVRNDHTSS</sequence>
<evidence type="ECO:0008006" key="3">
    <source>
        <dbReference type="Google" id="ProtNLM"/>
    </source>
</evidence>
<dbReference type="InterPro" id="IPR021375">
    <property type="entry name" value="DUF2997"/>
</dbReference>